<name>A0ABP0LNH3_9DINO</name>
<comment type="caution">
    <text evidence="3">The sequence shown here is derived from an EMBL/GenBank/DDBJ whole genome shotgun (WGS) entry which is preliminary data.</text>
</comment>
<sequence length="164" mass="17860">MAVEAEGGGREGYLLPASALTPAFHPLRNSLKACAQADASNFRSFSSPKLPKSGSTRAESSPTSGRASEVTVVPLEIGSVGSRSHSEGKFPEQVISELEERLERQRLQHEQERQMWLNQQQLLQCRVARLQAEKSQLLQSLESLARSLPPTFSHLAAEQLAGGP</sequence>
<feature type="region of interest" description="Disordered" evidence="2">
    <location>
        <begin position="42"/>
        <end position="72"/>
    </location>
</feature>
<protein>
    <submittedName>
        <fullName evidence="3">Uncharacterized protein</fullName>
    </submittedName>
</protein>
<feature type="coiled-coil region" evidence="1">
    <location>
        <begin position="95"/>
        <end position="147"/>
    </location>
</feature>
<gene>
    <name evidence="3" type="ORF">CCMP2556_LOCUS21914</name>
</gene>
<accession>A0ABP0LNH3</accession>
<dbReference type="EMBL" id="CAXAMN010013414">
    <property type="protein sequence ID" value="CAK9040754.1"/>
    <property type="molecule type" value="Genomic_DNA"/>
</dbReference>
<keyword evidence="4" id="KW-1185">Reference proteome</keyword>
<evidence type="ECO:0000313" key="3">
    <source>
        <dbReference type="EMBL" id="CAK9040754.1"/>
    </source>
</evidence>
<proteinExistence type="predicted"/>
<feature type="compositionally biased region" description="Polar residues" evidence="2">
    <location>
        <begin position="42"/>
        <end position="66"/>
    </location>
</feature>
<reference evidence="3 4" key="1">
    <citation type="submission" date="2024-02" db="EMBL/GenBank/DDBJ databases">
        <authorList>
            <person name="Chen Y."/>
            <person name="Shah S."/>
            <person name="Dougan E. K."/>
            <person name="Thang M."/>
            <person name="Chan C."/>
        </authorList>
    </citation>
    <scope>NUCLEOTIDE SEQUENCE [LARGE SCALE GENOMIC DNA]</scope>
</reference>
<dbReference type="Proteomes" id="UP001642484">
    <property type="component" value="Unassembled WGS sequence"/>
</dbReference>
<evidence type="ECO:0000256" key="2">
    <source>
        <dbReference type="SAM" id="MobiDB-lite"/>
    </source>
</evidence>
<evidence type="ECO:0000256" key="1">
    <source>
        <dbReference type="SAM" id="Coils"/>
    </source>
</evidence>
<keyword evidence="1" id="KW-0175">Coiled coil</keyword>
<evidence type="ECO:0000313" key="4">
    <source>
        <dbReference type="Proteomes" id="UP001642484"/>
    </source>
</evidence>
<organism evidence="3 4">
    <name type="scientific">Durusdinium trenchii</name>
    <dbReference type="NCBI Taxonomy" id="1381693"/>
    <lineage>
        <taxon>Eukaryota</taxon>
        <taxon>Sar</taxon>
        <taxon>Alveolata</taxon>
        <taxon>Dinophyceae</taxon>
        <taxon>Suessiales</taxon>
        <taxon>Symbiodiniaceae</taxon>
        <taxon>Durusdinium</taxon>
    </lineage>
</organism>